<feature type="signal peptide" evidence="1">
    <location>
        <begin position="1"/>
        <end position="20"/>
    </location>
</feature>
<gene>
    <name evidence="2" type="ORF">XCR1_1410032</name>
</gene>
<evidence type="ECO:0000313" key="2">
    <source>
        <dbReference type="EMBL" id="CDL80207.1"/>
    </source>
</evidence>
<accession>W1INY0</accession>
<organism evidence="2 3">
    <name type="scientific">Xenorhabdus cabanillasii JM26</name>
    <dbReference type="NCBI Taxonomy" id="1427517"/>
    <lineage>
        <taxon>Bacteria</taxon>
        <taxon>Pseudomonadati</taxon>
        <taxon>Pseudomonadota</taxon>
        <taxon>Gammaproteobacteria</taxon>
        <taxon>Enterobacterales</taxon>
        <taxon>Morganellaceae</taxon>
        <taxon>Xenorhabdus</taxon>
    </lineage>
</organism>
<protein>
    <recommendedName>
        <fullName evidence="4">Secreted protein</fullName>
    </recommendedName>
</protein>
<reference evidence="2 3" key="1">
    <citation type="submission" date="2013-11" db="EMBL/GenBank/DDBJ databases">
        <title>Draft genome sequence and annotation of the entomopathogenic bacterium, Xenorhabdus cabanillasi strain JM26.</title>
        <authorList>
            <person name="Gualtieri M."/>
            <person name="Ogier J.C."/>
            <person name="Pages S."/>
            <person name="Givaudan A."/>
            <person name="Gaudriault S."/>
        </authorList>
    </citation>
    <scope>NUCLEOTIDE SEQUENCE [LARGE SCALE GENOMIC DNA]</scope>
    <source>
        <strain evidence="2 3">JM26</strain>
    </source>
</reference>
<evidence type="ECO:0000313" key="3">
    <source>
        <dbReference type="Proteomes" id="UP000019197"/>
    </source>
</evidence>
<feature type="chain" id="PRO_5030179170" description="Secreted protein" evidence="1">
    <location>
        <begin position="21"/>
        <end position="148"/>
    </location>
</feature>
<dbReference type="AlphaFoldDB" id="W1INY0"/>
<evidence type="ECO:0000256" key="1">
    <source>
        <dbReference type="SAM" id="SignalP"/>
    </source>
</evidence>
<comment type="caution">
    <text evidence="2">The sequence shown here is derived from an EMBL/GenBank/DDBJ whole genome shotgun (WGS) entry which is preliminary data.</text>
</comment>
<dbReference type="Proteomes" id="UP000019197">
    <property type="component" value="Unassembled WGS sequence"/>
</dbReference>
<evidence type="ECO:0008006" key="4">
    <source>
        <dbReference type="Google" id="ProtNLM"/>
    </source>
</evidence>
<dbReference type="EMBL" id="CBXE010000048">
    <property type="protein sequence ID" value="CDL80207.1"/>
    <property type="molecule type" value="Genomic_DNA"/>
</dbReference>
<keyword evidence="1" id="KW-0732">Signal</keyword>
<dbReference type="RefSeq" id="WP_038261235.1">
    <property type="nucleotide sequence ID" value="NZ_CAWLVK010000048.1"/>
</dbReference>
<name>W1INY0_9GAMM</name>
<proteinExistence type="predicted"/>
<sequence>MKKLLAIGLLGFFFSLSVQAAQSVKPYEQLKPVASDIMNRTAELVNAIPDGYQNYYEYEDQKVWRAQRNELNTLSKDAEKLGDQLSSHFRHCINMVNAADNLWIHAMAKGVIDPSFFEMYTKNKNDCQVEINTPPSTSSNVRVVDLWS</sequence>